<proteinExistence type="predicted"/>
<reference evidence="2 3" key="1">
    <citation type="submission" date="2017-07" db="EMBL/GenBank/DDBJ databases">
        <title>Bifidobacterium novel species.</title>
        <authorList>
            <person name="Lugli G.A."/>
            <person name="Milani C."/>
            <person name="Duranti S."/>
            <person name="Mangifesta M."/>
        </authorList>
    </citation>
    <scope>NUCLEOTIDE SEQUENCE [LARGE SCALE GENOMIC DNA]</scope>
    <source>
        <strain evidence="3">Uis1B</strain>
    </source>
</reference>
<feature type="region of interest" description="Disordered" evidence="1">
    <location>
        <begin position="470"/>
        <end position="502"/>
    </location>
</feature>
<sequence length="502" mass="55320">MPSSTRRLSDVARHVVLPRDIVSTGWPKVKAQARMCGIEYDDWQDGLGRCMLGKKADGLYAAGIGGVVISICRQVGKTFTIGTMIVMLCILSEYPLKVLWTAHRSRTSDETFKFMCSLVRKPAIARYVDGEPRRANGQQEIAFTNGSRVLFGARENGFGRGFDNVDVEVFDEAQILGERALDDMIPATNAARNPLIIYMGTPPKPSDPSEVFSGRRRDALHGDSDDTLYVEFSADRDADPGDRAQWRKANLSYPARTSESAILRMRKNLGEDSFRREGLGIWDETNTLSVIDPELWRNGEVTERADGGVTSFGLDMPPDRSALAIGACMRYADGSAHVELAEYRDTHRDGVAWAADWIKTNVSACIGWPAKAVRSLADLTVFDGWTYPNGEDVYGLDELTEPPDELKRVRPVWAPTREISDGARADAYVKISQVNQSYATSEVGLRRLGLDGDEIRSLRSQQSRDRGWGALDMILRSANAGDDQGSQPAEDEPTGGGATREA</sequence>
<comment type="caution">
    <text evidence="2">The sequence shown here is derived from an EMBL/GenBank/DDBJ whole genome shotgun (WGS) entry which is preliminary data.</text>
</comment>
<dbReference type="AlphaFoldDB" id="A0A2N5J9I0"/>
<evidence type="ECO:0000313" key="3">
    <source>
        <dbReference type="Proteomes" id="UP000235050"/>
    </source>
</evidence>
<dbReference type="Proteomes" id="UP000235050">
    <property type="component" value="Unassembled WGS sequence"/>
</dbReference>
<evidence type="ECO:0000256" key="1">
    <source>
        <dbReference type="SAM" id="MobiDB-lite"/>
    </source>
</evidence>
<keyword evidence="3" id="KW-1185">Reference proteome</keyword>
<dbReference type="InterPro" id="IPR027417">
    <property type="entry name" value="P-loop_NTPase"/>
</dbReference>
<protein>
    <submittedName>
        <fullName evidence="2">Terminase</fullName>
    </submittedName>
</protein>
<gene>
    <name evidence="2" type="ORF">Uis1B_1158</name>
</gene>
<evidence type="ECO:0000313" key="2">
    <source>
        <dbReference type="EMBL" id="PLS30869.1"/>
    </source>
</evidence>
<name>A0A2N5J9I0_9BIFI</name>
<dbReference type="EMBL" id="NMWU01000021">
    <property type="protein sequence ID" value="PLS30869.1"/>
    <property type="molecule type" value="Genomic_DNA"/>
</dbReference>
<dbReference type="Gene3D" id="3.40.50.300">
    <property type="entry name" value="P-loop containing nucleotide triphosphate hydrolases"/>
    <property type="match status" value="1"/>
</dbReference>
<organism evidence="2 3">
    <name type="scientific">Bifidobacterium margollesii</name>
    <dbReference type="NCBI Taxonomy" id="2020964"/>
    <lineage>
        <taxon>Bacteria</taxon>
        <taxon>Bacillati</taxon>
        <taxon>Actinomycetota</taxon>
        <taxon>Actinomycetes</taxon>
        <taxon>Bifidobacteriales</taxon>
        <taxon>Bifidobacteriaceae</taxon>
        <taxon>Bifidobacterium</taxon>
    </lineage>
</organism>
<accession>A0A2N5J9I0</accession>